<proteinExistence type="predicted"/>
<dbReference type="RefSeq" id="WP_379792574.1">
    <property type="nucleotide sequence ID" value="NZ_JBHSQB010000009.1"/>
</dbReference>
<dbReference type="Proteomes" id="UP001596287">
    <property type="component" value="Unassembled WGS sequence"/>
</dbReference>
<organism evidence="2 3">
    <name type="scientific">Flavobacterium qiangtangense</name>
    <dbReference type="NCBI Taxonomy" id="1442595"/>
    <lineage>
        <taxon>Bacteria</taxon>
        <taxon>Pseudomonadati</taxon>
        <taxon>Bacteroidota</taxon>
        <taxon>Flavobacteriia</taxon>
        <taxon>Flavobacteriales</taxon>
        <taxon>Flavobacteriaceae</taxon>
        <taxon>Flavobacterium</taxon>
    </lineage>
</organism>
<name>A0ABW1PS29_9FLAO</name>
<evidence type="ECO:0000259" key="1">
    <source>
        <dbReference type="Pfam" id="PF15528"/>
    </source>
</evidence>
<evidence type="ECO:0000313" key="3">
    <source>
        <dbReference type="Proteomes" id="UP001596287"/>
    </source>
</evidence>
<dbReference type="InterPro" id="IPR029115">
    <property type="entry name" value="Ntox23"/>
</dbReference>
<dbReference type="EMBL" id="JBHSQB010000009">
    <property type="protein sequence ID" value="MFC6097612.1"/>
    <property type="molecule type" value="Genomic_DNA"/>
</dbReference>
<sequence length="311" mass="34192">MNELDAKFFVGLSWHFGGGKSYMSGTAGVGVSKRFGNVEPGVNLAMNFYNGGMGARSDSNAMNFDTVLTGKVTAGAGRANPMSVYPLHMESGTGMDDTYKYSATLGTSMILNNNGRNQQVGFLQLRASDFAFQFYNDFGGFKKIGIADGYDRWWTGGGKVILGNNNQNYQMIIASDVFTAETDSDNEFDEATAERNLEEFKSQNTGGFFKTLGNKFSNYTPAVASEVNQEFLKEFRNNVPYNSNAHSFDLNTGRTSFKLKTPQGSFGVNGLGSGHMYSQDGIHKIINFHLIPSERPNYWEVQVGPQFNTGF</sequence>
<comment type="caution">
    <text evidence="2">The sequence shown here is derived from an EMBL/GenBank/DDBJ whole genome shotgun (WGS) entry which is preliminary data.</text>
</comment>
<gene>
    <name evidence="2" type="ORF">ACFPVY_13225</name>
</gene>
<dbReference type="Pfam" id="PF15528">
    <property type="entry name" value="Ntox23"/>
    <property type="match status" value="1"/>
</dbReference>
<feature type="domain" description="Bacterial toxin 23" evidence="1">
    <location>
        <begin position="41"/>
        <end position="216"/>
    </location>
</feature>
<reference evidence="3" key="1">
    <citation type="journal article" date="2019" name="Int. J. Syst. Evol. Microbiol.">
        <title>The Global Catalogue of Microorganisms (GCM) 10K type strain sequencing project: providing services to taxonomists for standard genome sequencing and annotation.</title>
        <authorList>
            <consortium name="The Broad Institute Genomics Platform"/>
            <consortium name="The Broad Institute Genome Sequencing Center for Infectious Disease"/>
            <person name="Wu L."/>
            <person name="Ma J."/>
        </authorList>
    </citation>
    <scope>NUCLEOTIDE SEQUENCE [LARGE SCALE GENOMIC DNA]</scope>
    <source>
        <strain evidence="3">CCUG 49679</strain>
    </source>
</reference>
<protein>
    <submittedName>
        <fullName evidence="2">Polymorphic toxin type 23 domain-containing protein</fullName>
    </submittedName>
</protein>
<evidence type="ECO:0000313" key="2">
    <source>
        <dbReference type="EMBL" id="MFC6097612.1"/>
    </source>
</evidence>
<accession>A0ABW1PS29</accession>
<keyword evidence="3" id="KW-1185">Reference proteome</keyword>